<feature type="domain" description="CSD" evidence="7">
    <location>
        <begin position="127"/>
        <end position="201"/>
    </location>
</feature>
<dbReference type="SMART" id="SM00357">
    <property type="entry name" value="CSP"/>
    <property type="match status" value="3"/>
</dbReference>
<dbReference type="InterPro" id="IPR011129">
    <property type="entry name" value="CSD"/>
</dbReference>
<evidence type="ECO:0000256" key="4">
    <source>
        <dbReference type="ARBA" id="ARBA00022884"/>
    </source>
</evidence>
<dbReference type="GO" id="GO:0003723">
    <property type="term" value="F:RNA binding"/>
    <property type="evidence" value="ECO:0007669"/>
    <property type="project" value="UniProtKB-KW"/>
</dbReference>
<dbReference type="InterPro" id="IPR019844">
    <property type="entry name" value="CSD_CS"/>
</dbReference>
<dbReference type="Gene3D" id="2.40.50.140">
    <property type="entry name" value="Nucleic acid-binding proteins"/>
    <property type="match status" value="4"/>
</dbReference>
<proteinExistence type="inferred from homology"/>
<comment type="similarity">
    <text evidence="5">Belongs to the UNR family.</text>
</comment>
<feature type="compositionally biased region" description="Low complexity" evidence="6">
    <location>
        <begin position="37"/>
        <end position="50"/>
    </location>
</feature>
<evidence type="ECO:0000313" key="8">
    <source>
        <dbReference type="EMBL" id="KAL3793945.1"/>
    </source>
</evidence>
<dbReference type="InterPro" id="IPR012340">
    <property type="entry name" value="NA-bd_OB-fold"/>
</dbReference>
<keyword evidence="2" id="KW-0963">Cytoplasm</keyword>
<feature type="region of interest" description="Disordered" evidence="6">
    <location>
        <begin position="772"/>
        <end position="809"/>
    </location>
</feature>
<feature type="region of interest" description="Disordered" evidence="6">
    <location>
        <begin position="1044"/>
        <end position="1083"/>
    </location>
</feature>
<dbReference type="PANTHER" id="PTHR12913:SF1">
    <property type="entry name" value="COLD SHOCK DOMAIN-CONTAINING PROTEIN E1"/>
    <property type="match status" value="1"/>
</dbReference>
<evidence type="ECO:0000256" key="6">
    <source>
        <dbReference type="SAM" id="MobiDB-lite"/>
    </source>
</evidence>
<evidence type="ECO:0000256" key="1">
    <source>
        <dbReference type="ARBA" id="ARBA00004496"/>
    </source>
</evidence>
<sequence length="1293" mass="142063">MSSQKNGQQSMGDLFMQQRRNRAASSTPSTNKMTLLSSGTANTGNATTTTSPGKESRPVKSFADIQREQQNQKQQKQQPPPTPRNESNKERSKSNTPKILQRPPPTNHSRNNHNPSSRRASQDNTPTEQGRIHTLLDKFGFIHCADRPTELFFHSTSITAANVRWDELNIGDEVEFRVGNSSRRAASGEEEDKLCALDVRVLPKNTIVWEREDVPGKRWRGVVDRLPGDRGREKVRGIIRVEGDGDGGGEGVEVTFASSDYVPKSSSARLGRADIVEFSMFTERRTGVKLARNIHLVRSERDRVREEREAKLLESAALERGVVVSDKGDFGFLRSVNRVEEVYYHVAHVLLEGNEEEGQGNILKEGQEVEFYVVDESSFSSSGGGGGGAGGKKKSSKSLSARMIKLLPKGTVKFEHVLAQGVTGVVVECPIEQGIEPFGSGSGRGDGKKGNPAMGKIRLEQPIMVEASGGQVVSEVMLHPDLYPGGTFAMNRTGSEMGVWLRPGDVLLFDVIQQISDGSCKAAPTKYTQTESLRPEGWTPDESTKPAVRLVELALVGRTEGVVRSIRDDYAFIHCAERNVDAYMKLYEVFPNEMHTDVMMNSPELYAEKIDLTQKGGRIQLEVGMEVSFDLSLQMLSNNSSSTAGRGGGRMKQNILKDKISIAIGVKATVTKDDPKQPFVGMLELEESIAFEANSQRYPYIAKLLDFISAGKYGDEVIFQDVLSEKDVQAVTSMVNTRDDLEWRYVPLSGESVDDSHHRKLCIAKRKKESCADGETPANASTAGEESNEGREGSDLPHSNRQISQQEPFRRERKVIKSIRYDKFSFADLSIYPLGVGDVLTCDIFQSRNSGQIYVENISVVERKERVIQDTPKNEPQVNGNENVRRQNLTGYVTEVVPSRQFGFITVVKPANDTPQDARASSAKVKKSDKIDTIRKGDEVKFDAEPGKNGKLTATTISILPRGTLHLQSKVDTSTLCTGYILLEPSHTSLANTPPHIVLRSGPSLDGAGRWDKVGKEEKISHPPGSNVKEEGVILLLTDPSQLFSSKPQSSRKSSIDDSCNETSQENGSSDEKPKSDSDDATNLESAVGTHVRYKLSHWRTVVPPITMKIALMALDVTKGAKWAKDIRIEKLDAANTVKGVLVDIKPDENTAVFVSSDTDTKYNISLSAVVSCEKSLLREKQEVNGVLHDGKIFGVCRMKDIFLTSCLAKNSSGSNNGPKQRPKLNLTVKKELQGMGGQIMAQSKMAKGPDGTIGFVHGWTKRLSPNAKTFIPSTIQVSGFNSTHSEEDTSGD</sequence>
<accession>A0ABD3Q0P3</accession>
<dbReference type="Pfam" id="PF00313">
    <property type="entry name" value="CSD"/>
    <property type="match status" value="1"/>
</dbReference>
<feature type="compositionally biased region" description="Polar residues" evidence="6">
    <location>
        <begin position="1057"/>
        <end position="1068"/>
    </location>
</feature>
<dbReference type="InterPro" id="IPR002059">
    <property type="entry name" value="CSP_DNA-bd"/>
</dbReference>
<protein>
    <recommendedName>
        <fullName evidence="7">CSD domain-containing protein</fullName>
    </recommendedName>
</protein>
<feature type="region of interest" description="Disordered" evidence="6">
    <location>
        <begin position="1"/>
        <end position="129"/>
    </location>
</feature>
<comment type="subcellular location">
    <subcellularLocation>
        <location evidence="1">Cytoplasm</location>
    </subcellularLocation>
</comment>
<evidence type="ECO:0000256" key="5">
    <source>
        <dbReference type="ARBA" id="ARBA00044751"/>
    </source>
</evidence>
<feature type="compositionally biased region" description="Polar residues" evidence="6">
    <location>
        <begin position="23"/>
        <end position="36"/>
    </location>
</feature>
<dbReference type="Proteomes" id="UP001516023">
    <property type="component" value="Unassembled WGS sequence"/>
</dbReference>
<dbReference type="SUPFAM" id="SSF50249">
    <property type="entry name" value="Nucleic acid-binding proteins"/>
    <property type="match status" value="2"/>
</dbReference>
<reference evidence="8 9" key="1">
    <citation type="journal article" date="2020" name="G3 (Bethesda)">
        <title>Improved Reference Genome for Cyclotella cryptica CCMP332, a Model for Cell Wall Morphogenesis, Salinity Adaptation, and Lipid Production in Diatoms (Bacillariophyta).</title>
        <authorList>
            <person name="Roberts W.R."/>
            <person name="Downey K.M."/>
            <person name="Ruck E.C."/>
            <person name="Traller J.C."/>
            <person name="Alverson A.J."/>
        </authorList>
    </citation>
    <scope>NUCLEOTIDE SEQUENCE [LARGE SCALE GENOMIC DNA]</scope>
    <source>
        <strain evidence="8 9">CCMP332</strain>
    </source>
</reference>
<organism evidence="8 9">
    <name type="scientific">Cyclotella cryptica</name>
    <dbReference type="NCBI Taxonomy" id="29204"/>
    <lineage>
        <taxon>Eukaryota</taxon>
        <taxon>Sar</taxon>
        <taxon>Stramenopiles</taxon>
        <taxon>Ochrophyta</taxon>
        <taxon>Bacillariophyta</taxon>
        <taxon>Coscinodiscophyceae</taxon>
        <taxon>Thalassiosirophycidae</taxon>
        <taxon>Stephanodiscales</taxon>
        <taxon>Stephanodiscaceae</taxon>
        <taxon>Cyclotella</taxon>
    </lineage>
</organism>
<comment type="caution">
    <text evidence="8">The sequence shown here is derived from an EMBL/GenBank/DDBJ whole genome shotgun (WGS) entry which is preliminary data.</text>
</comment>
<feature type="compositionally biased region" description="Polar residues" evidence="6">
    <location>
        <begin position="1"/>
        <end position="11"/>
    </location>
</feature>
<keyword evidence="9" id="KW-1185">Reference proteome</keyword>
<keyword evidence="4" id="KW-0694">RNA-binding</keyword>
<dbReference type="CDD" id="cd04458">
    <property type="entry name" value="CSP_CDS"/>
    <property type="match status" value="1"/>
</dbReference>
<feature type="compositionally biased region" description="Low complexity" evidence="6">
    <location>
        <begin position="107"/>
        <end position="119"/>
    </location>
</feature>
<keyword evidence="3" id="KW-0677">Repeat</keyword>
<evidence type="ECO:0000256" key="2">
    <source>
        <dbReference type="ARBA" id="ARBA00022490"/>
    </source>
</evidence>
<evidence type="ECO:0000256" key="3">
    <source>
        <dbReference type="ARBA" id="ARBA00022737"/>
    </source>
</evidence>
<feature type="compositionally biased region" description="Polar residues" evidence="6">
    <location>
        <begin position="797"/>
        <end position="807"/>
    </location>
</feature>
<dbReference type="PROSITE" id="PS00352">
    <property type="entry name" value="CSD_1"/>
    <property type="match status" value="1"/>
</dbReference>
<name>A0ABD3Q0P3_9STRA</name>
<dbReference type="GO" id="GO:0005737">
    <property type="term" value="C:cytoplasm"/>
    <property type="evidence" value="ECO:0007669"/>
    <property type="project" value="UniProtKB-SubCell"/>
</dbReference>
<gene>
    <name evidence="8" type="ORF">HJC23_009428</name>
</gene>
<dbReference type="PANTHER" id="PTHR12913">
    <property type="entry name" value="UNR PROTEIN N-RAS UPSTREAM GENE PROTEIN"/>
    <property type="match status" value="1"/>
</dbReference>
<dbReference type="EMBL" id="JABMIG020000085">
    <property type="protein sequence ID" value="KAL3793945.1"/>
    <property type="molecule type" value="Genomic_DNA"/>
</dbReference>
<dbReference type="PROSITE" id="PS51857">
    <property type="entry name" value="CSD_2"/>
    <property type="match status" value="2"/>
</dbReference>
<evidence type="ECO:0000313" key="9">
    <source>
        <dbReference type="Proteomes" id="UP001516023"/>
    </source>
</evidence>
<feature type="compositionally biased region" description="Low complexity" evidence="6">
    <location>
        <begin position="68"/>
        <end position="77"/>
    </location>
</feature>
<evidence type="ECO:0000259" key="7">
    <source>
        <dbReference type="PROSITE" id="PS51857"/>
    </source>
</evidence>
<feature type="domain" description="CSD" evidence="7">
    <location>
        <begin position="888"/>
        <end position="959"/>
    </location>
</feature>